<dbReference type="AlphaFoldDB" id="A0ABD0MKW1"/>
<dbReference type="Proteomes" id="UP001529510">
    <property type="component" value="Unassembled WGS sequence"/>
</dbReference>
<name>A0ABD0MKW1_CIRMR</name>
<sequence length="69" mass="7775">ETGTGNERKVVIQMSINQPSLAARFKHGRHFNVRLKLRISPPQRLAQLKLQLQMAHALLAMLPLTIPPV</sequence>
<dbReference type="EMBL" id="JAMKFB020000531">
    <property type="protein sequence ID" value="KAL0149161.1"/>
    <property type="molecule type" value="Genomic_DNA"/>
</dbReference>
<organism evidence="1 2">
    <name type="scientific">Cirrhinus mrigala</name>
    <name type="common">Mrigala</name>
    <dbReference type="NCBI Taxonomy" id="683832"/>
    <lineage>
        <taxon>Eukaryota</taxon>
        <taxon>Metazoa</taxon>
        <taxon>Chordata</taxon>
        <taxon>Craniata</taxon>
        <taxon>Vertebrata</taxon>
        <taxon>Euteleostomi</taxon>
        <taxon>Actinopterygii</taxon>
        <taxon>Neopterygii</taxon>
        <taxon>Teleostei</taxon>
        <taxon>Ostariophysi</taxon>
        <taxon>Cypriniformes</taxon>
        <taxon>Cyprinidae</taxon>
        <taxon>Labeoninae</taxon>
        <taxon>Labeonini</taxon>
        <taxon>Cirrhinus</taxon>
    </lineage>
</organism>
<feature type="non-terminal residue" evidence="1">
    <location>
        <position position="1"/>
    </location>
</feature>
<gene>
    <name evidence="1" type="ORF">M9458_055593</name>
</gene>
<keyword evidence="2" id="KW-1185">Reference proteome</keyword>
<evidence type="ECO:0000313" key="2">
    <source>
        <dbReference type="Proteomes" id="UP001529510"/>
    </source>
</evidence>
<accession>A0ABD0MKW1</accession>
<proteinExistence type="predicted"/>
<reference evidence="1 2" key="1">
    <citation type="submission" date="2024-05" db="EMBL/GenBank/DDBJ databases">
        <title>Genome sequencing and assembly of Indian major carp, Cirrhinus mrigala (Hamilton, 1822).</title>
        <authorList>
            <person name="Mohindra V."/>
            <person name="Chowdhury L.M."/>
            <person name="Lal K."/>
            <person name="Jena J.K."/>
        </authorList>
    </citation>
    <scope>NUCLEOTIDE SEQUENCE [LARGE SCALE GENOMIC DNA]</scope>
    <source>
        <strain evidence="1">CM1030</strain>
        <tissue evidence="1">Blood</tissue>
    </source>
</reference>
<evidence type="ECO:0000313" key="1">
    <source>
        <dbReference type="EMBL" id="KAL0149161.1"/>
    </source>
</evidence>
<protein>
    <submittedName>
        <fullName evidence="1">Uncharacterized protein</fullName>
    </submittedName>
</protein>
<comment type="caution">
    <text evidence="1">The sequence shown here is derived from an EMBL/GenBank/DDBJ whole genome shotgun (WGS) entry which is preliminary data.</text>
</comment>